<evidence type="ECO:0000256" key="3">
    <source>
        <dbReference type="ARBA" id="ARBA00023002"/>
    </source>
</evidence>
<comment type="caution">
    <text evidence="4">The sequence shown here is derived from an EMBL/GenBank/DDBJ whole genome shotgun (WGS) entry which is preliminary data.</text>
</comment>
<evidence type="ECO:0000256" key="2">
    <source>
        <dbReference type="ARBA" id="ARBA00022643"/>
    </source>
</evidence>
<dbReference type="InterPro" id="IPR004136">
    <property type="entry name" value="NMO"/>
</dbReference>
<keyword evidence="2" id="KW-0288">FMN</keyword>
<accession>A0ABS6A604</accession>
<dbReference type="PANTHER" id="PTHR32332:SF20">
    <property type="entry name" value="2-NITROPROPANE DIOXYGENASE-LIKE PROTEIN"/>
    <property type="match status" value="1"/>
</dbReference>
<organism evidence="4 5">
    <name type="scientific">Marinobacter salexigens</name>
    <dbReference type="NCBI Taxonomy" id="1925763"/>
    <lineage>
        <taxon>Bacteria</taxon>
        <taxon>Pseudomonadati</taxon>
        <taxon>Pseudomonadota</taxon>
        <taxon>Gammaproteobacteria</taxon>
        <taxon>Pseudomonadales</taxon>
        <taxon>Marinobacteraceae</taxon>
        <taxon>Marinobacter</taxon>
    </lineage>
</organism>
<gene>
    <name evidence="4" type="ORF">KO508_06260</name>
</gene>
<dbReference type="PANTHER" id="PTHR32332">
    <property type="entry name" value="2-NITROPROPANE DIOXYGENASE"/>
    <property type="match status" value="1"/>
</dbReference>
<dbReference type="CDD" id="cd04730">
    <property type="entry name" value="NPD_like"/>
    <property type="match status" value="1"/>
</dbReference>
<reference evidence="4 5" key="1">
    <citation type="submission" date="2021-05" db="EMBL/GenBank/DDBJ databases">
        <title>Draft genomes of bacteria isolated from model marine particles.</title>
        <authorList>
            <person name="Datta M.S."/>
            <person name="Schwartzman J.A."/>
            <person name="Enke T.N."/>
            <person name="Saavedra J."/>
            <person name="Cermak N."/>
            <person name="Cordero O.X."/>
        </authorList>
    </citation>
    <scope>NUCLEOTIDE SEQUENCE [LARGE SCALE GENOMIC DNA]</scope>
    <source>
        <strain evidence="4 5">D2M19</strain>
    </source>
</reference>
<dbReference type="GO" id="GO:0004497">
    <property type="term" value="F:monooxygenase activity"/>
    <property type="evidence" value="ECO:0007669"/>
    <property type="project" value="UniProtKB-KW"/>
</dbReference>
<evidence type="ECO:0000313" key="4">
    <source>
        <dbReference type="EMBL" id="MBU2873612.1"/>
    </source>
</evidence>
<dbReference type="Pfam" id="PF03060">
    <property type="entry name" value="NMO"/>
    <property type="match status" value="1"/>
</dbReference>
<keyword evidence="3" id="KW-0560">Oxidoreductase</keyword>
<keyword evidence="1" id="KW-0285">Flavoprotein</keyword>
<sequence>MFKTRITELFGVEHPVLQGGMQRVSTAELVSAVANAGAMGFLTALTQPTPEALAQEIVRTQAMTNKPFGVNLTILPTLTPPPYAEYAQVIIDSGVKFVETAGRSPEPFMAAFKAAGIKVVHKCTSVRHALKAQEVGCDAVIIDGFEAAGHPGEDDIPSLVLVPSTVDALSIPVVACGGFSDARGLVAALAMGAEGMSMGTRFLCTVEAPVHQNLKDKLVASSERDTQLIFRKFRNTARVHRNTVAEEVARIEQREGSEFSDVTELVAGKRGAIVLETGDMEQGIWWAGMSQGLIHDIPTVDELVKRIVSEAAEIVRGRLAGLTIA</sequence>
<dbReference type="RefSeq" id="WP_216007495.1">
    <property type="nucleotide sequence ID" value="NZ_JAHKPV010000006.1"/>
</dbReference>
<protein>
    <submittedName>
        <fullName evidence="4">Nitronate monooxygenase family protein</fullName>
    </submittedName>
</protein>
<dbReference type="EMBL" id="JAHKPV010000006">
    <property type="protein sequence ID" value="MBU2873612.1"/>
    <property type="molecule type" value="Genomic_DNA"/>
</dbReference>
<name>A0ABS6A604_9GAMM</name>
<proteinExistence type="predicted"/>
<dbReference type="Proteomes" id="UP000753376">
    <property type="component" value="Unassembled WGS sequence"/>
</dbReference>
<evidence type="ECO:0000256" key="1">
    <source>
        <dbReference type="ARBA" id="ARBA00022630"/>
    </source>
</evidence>
<evidence type="ECO:0000313" key="5">
    <source>
        <dbReference type="Proteomes" id="UP000753376"/>
    </source>
</evidence>
<keyword evidence="5" id="KW-1185">Reference proteome</keyword>
<keyword evidence="4" id="KW-0503">Monooxygenase</keyword>